<comment type="catalytic activity">
    <reaction evidence="1">
        <text>Cleavage of hydrophobic, N-terminal signal or leader sequences from secreted and periplasmic proteins.</text>
        <dbReference type="EC" id="3.4.21.89"/>
    </reaction>
</comment>
<dbReference type="AlphaFoldDB" id="A0A1L9PCQ2"/>
<keyword evidence="15" id="KW-1185">Reference proteome</keyword>
<dbReference type="InterPro" id="IPR036286">
    <property type="entry name" value="LexA/Signal_pep-like_sf"/>
</dbReference>
<dbReference type="GO" id="GO:0005787">
    <property type="term" value="C:signal peptidase complex"/>
    <property type="evidence" value="ECO:0007669"/>
    <property type="project" value="TreeGrafter"/>
</dbReference>
<feature type="chain" id="PRO_5013041441" description="Signal peptidase complex catalytic subunit SEC11" evidence="13">
    <location>
        <begin position="27"/>
        <end position="171"/>
    </location>
</feature>
<evidence type="ECO:0000256" key="3">
    <source>
        <dbReference type="ARBA" id="ARBA00011035"/>
    </source>
</evidence>
<evidence type="ECO:0000313" key="15">
    <source>
        <dbReference type="Proteomes" id="UP000184073"/>
    </source>
</evidence>
<dbReference type="PANTHER" id="PTHR10806">
    <property type="entry name" value="SIGNAL PEPTIDASE COMPLEX CATALYTIC SUBUNIT SEC11"/>
    <property type="match status" value="1"/>
</dbReference>
<evidence type="ECO:0000256" key="9">
    <source>
        <dbReference type="ARBA" id="ARBA00022968"/>
    </source>
</evidence>
<sequence>MRTTLNVVLGAAQLVANCFMAWKAICLCTGTPYPVMVVTTESMLPAFAPGGVLFVSNHHKDAAIGDLPVCWLPGSAFPMVHRVHRVTYGHDHQNNPQQLILTKGDNNHVDDTVMYSGSQGFLDRRQVLGFVRGYVPFIGWVVIALQEFARLPELAYHVISGYWPILTRLCI</sequence>
<reference evidence="15" key="1">
    <citation type="journal article" date="2017" name="Genome Biol.">
        <title>Comparative genomics reveals high biological diversity and specific adaptations in the industrially and medically important fungal genus Aspergillus.</title>
        <authorList>
            <person name="de Vries R.P."/>
            <person name="Riley R."/>
            <person name="Wiebenga A."/>
            <person name="Aguilar-Osorio G."/>
            <person name="Amillis S."/>
            <person name="Uchima C.A."/>
            <person name="Anderluh G."/>
            <person name="Asadollahi M."/>
            <person name="Askin M."/>
            <person name="Barry K."/>
            <person name="Battaglia E."/>
            <person name="Bayram O."/>
            <person name="Benocci T."/>
            <person name="Braus-Stromeyer S.A."/>
            <person name="Caldana C."/>
            <person name="Canovas D."/>
            <person name="Cerqueira G.C."/>
            <person name="Chen F."/>
            <person name="Chen W."/>
            <person name="Choi C."/>
            <person name="Clum A."/>
            <person name="Dos Santos R.A."/>
            <person name="Damasio A.R."/>
            <person name="Diallinas G."/>
            <person name="Emri T."/>
            <person name="Fekete E."/>
            <person name="Flipphi M."/>
            <person name="Freyberg S."/>
            <person name="Gallo A."/>
            <person name="Gournas C."/>
            <person name="Habgood R."/>
            <person name="Hainaut M."/>
            <person name="Harispe M.L."/>
            <person name="Henrissat B."/>
            <person name="Hilden K.S."/>
            <person name="Hope R."/>
            <person name="Hossain A."/>
            <person name="Karabika E."/>
            <person name="Karaffa L."/>
            <person name="Karanyi Z."/>
            <person name="Krasevec N."/>
            <person name="Kuo A."/>
            <person name="Kusch H."/>
            <person name="LaButti K."/>
            <person name="Lagendijk E.L."/>
            <person name="Lapidus A."/>
            <person name="Levasseur A."/>
            <person name="Lindquist E."/>
            <person name="Lipzen A."/>
            <person name="Logrieco A.F."/>
            <person name="MacCabe A."/>
            <person name="Maekelae M.R."/>
            <person name="Malavazi I."/>
            <person name="Melin P."/>
            <person name="Meyer V."/>
            <person name="Mielnichuk N."/>
            <person name="Miskei M."/>
            <person name="Molnar A.P."/>
            <person name="Mule G."/>
            <person name="Ngan C.Y."/>
            <person name="Orejas M."/>
            <person name="Orosz E."/>
            <person name="Ouedraogo J.P."/>
            <person name="Overkamp K.M."/>
            <person name="Park H.-S."/>
            <person name="Perrone G."/>
            <person name="Piumi F."/>
            <person name="Punt P.J."/>
            <person name="Ram A.F."/>
            <person name="Ramon A."/>
            <person name="Rauscher S."/>
            <person name="Record E."/>
            <person name="Riano-Pachon D.M."/>
            <person name="Robert V."/>
            <person name="Roehrig J."/>
            <person name="Ruller R."/>
            <person name="Salamov A."/>
            <person name="Salih N.S."/>
            <person name="Samson R.A."/>
            <person name="Sandor E."/>
            <person name="Sanguinetti M."/>
            <person name="Schuetze T."/>
            <person name="Sepcic K."/>
            <person name="Shelest E."/>
            <person name="Sherlock G."/>
            <person name="Sophianopoulou V."/>
            <person name="Squina F.M."/>
            <person name="Sun H."/>
            <person name="Susca A."/>
            <person name="Todd R.B."/>
            <person name="Tsang A."/>
            <person name="Unkles S.E."/>
            <person name="van de Wiele N."/>
            <person name="van Rossen-Uffink D."/>
            <person name="Oliveira J.V."/>
            <person name="Vesth T.C."/>
            <person name="Visser J."/>
            <person name="Yu J.-H."/>
            <person name="Zhou M."/>
            <person name="Andersen M.R."/>
            <person name="Archer D.B."/>
            <person name="Baker S.E."/>
            <person name="Benoit I."/>
            <person name="Brakhage A.A."/>
            <person name="Braus G.H."/>
            <person name="Fischer R."/>
            <person name="Frisvad J.C."/>
            <person name="Goldman G.H."/>
            <person name="Houbraken J."/>
            <person name="Oakley B."/>
            <person name="Pocsi I."/>
            <person name="Scazzocchio C."/>
            <person name="Seiboth B."/>
            <person name="vanKuyk P.A."/>
            <person name="Wortman J."/>
            <person name="Dyer P.S."/>
            <person name="Grigoriev I.V."/>
        </authorList>
    </citation>
    <scope>NUCLEOTIDE SEQUENCE [LARGE SCALE GENOMIC DNA]</scope>
    <source>
        <strain evidence="15">CBS 583.65</strain>
    </source>
</reference>
<evidence type="ECO:0000256" key="2">
    <source>
        <dbReference type="ARBA" id="ARBA00004648"/>
    </source>
</evidence>
<evidence type="ECO:0000256" key="6">
    <source>
        <dbReference type="ARBA" id="ARBA00021755"/>
    </source>
</evidence>
<evidence type="ECO:0000256" key="1">
    <source>
        <dbReference type="ARBA" id="ARBA00000677"/>
    </source>
</evidence>
<dbReference type="Proteomes" id="UP000184073">
    <property type="component" value="Unassembled WGS sequence"/>
</dbReference>
<dbReference type="GO" id="GO:0009003">
    <property type="term" value="F:signal peptidase activity"/>
    <property type="evidence" value="ECO:0007669"/>
    <property type="project" value="UniProtKB-EC"/>
</dbReference>
<gene>
    <name evidence="14" type="ORF">ASPVEDRAFT_123656</name>
</gene>
<comment type="subcellular location">
    <subcellularLocation>
        <location evidence="2">Endoplasmic reticulum membrane</location>
        <topology evidence="2">Single-pass type II membrane protein</topology>
    </subcellularLocation>
</comment>
<evidence type="ECO:0000256" key="11">
    <source>
        <dbReference type="ARBA" id="ARBA00023136"/>
    </source>
</evidence>
<dbReference type="OrthoDB" id="10257561at2759"/>
<keyword evidence="10" id="KW-1133">Transmembrane helix</keyword>
<dbReference type="STRING" id="1036611.A0A1L9PCQ2"/>
<name>A0A1L9PCQ2_ASPVE</name>
<keyword evidence="13" id="KW-0732">Signal</keyword>
<keyword evidence="11" id="KW-0472">Membrane</keyword>
<evidence type="ECO:0000313" key="14">
    <source>
        <dbReference type="EMBL" id="OJI99299.1"/>
    </source>
</evidence>
<feature type="signal peptide" evidence="13">
    <location>
        <begin position="1"/>
        <end position="26"/>
    </location>
</feature>
<evidence type="ECO:0000256" key="10">
    <source>
        <dbReference type="ARBA" id="ARBA00022989"/>
    </source>
</evidence>
<protein>
    <recommendedName>
        <fullName evidence="5">Signal peptidase complex catalytic subunit SEC11</fullName>
        <ecNumber evidence="4">3.4.21.89</ecNumber>
    </recommendedName>
    <alternativeName>
        <fullName evidence="6">Signal peptidase complex catalytic subunit sec11</fullName>
    </alternativeName>
</protein>
<comment type="similarity">
    <text evidence="3">Belongs to the peptidase S26B family.</text>
</comment>
<dbReference type="RefSeq" id="XP_040665062.1">
    <property type="nucleotide sequence ID" value="XM_040806101.1"/>
</dbReference>
<evidence type="ECO:0000256" key="13">
    <source>
        <dbReference type="SAM" id="SignalP"/>
    </source>
</evidence>
<accession>A0A1L9PCQ2</accession>
<evidence type="ECO:0000256" key="7">
    <source>
        <dbReference type="ARBA" id="ARBA00022692"/>
    </source>
</evidence>
<organism evidence="14 15">
    <name type="scientific">Aspergillus versicolor CBS 583.65</name>
    <dbReference type="NCBI Taxonomy" id="1036611"/>
    <lineage>
        <taxon>Eukaryota</taxon>
        <taxon>Fungi</taxon>
        <taxon>Dikarya</taxon>
        <taxon>Ascomycota</taxon>
        <taxon>Pezizomycotina</taxon>
        <taxon>Eurotiomycetes</taxon>
        <taxon>Eurotiomycetidae</taxon>
        <taxon>Eurotiales</taxon>
        <taxon>Aspergillaceae</taxon>
        <taxon>Aspergillus</taxon>
        <taxon>Aspergillus subgen. Nidulantes</taxon>
    </lineage>
</organism>
<dbReference type="PANTHER" id="PTHR10806:SF6">
    <property type="entry name" value="SIGNAL PEPTIDASE COMPLEX CATALYTIC SUBUNIT SEC11"/>
    <property type="match status" value="1"/>
</dbReference>
<keyword evidence="9" id="KW-0735">Signal-anchor</keyword>
<dbReference type="EMBL" id="KV878126">
    <property type="protein sequence ID" value="OJI99299.1"/>
    <property type="molecule type" value="Genomic_DNA"/>
</dbReference>
<dbReference type="GeneID" id="63721612"/>
<dbReference type="EC" id="3.4.21.89" evidence="4"/>
<keyword evidence="8" id="KW-0256">Endoplasmic reticulum</keyword>
<evidence type="ECO:0000256" key="4">
    <source>
        <dbReference type="ARBA" id="ARBA00013208"/>
    </source>
</evidence>
<evidence type="ECO:0000256" key="12">
    <source>
        <dbReference type="ARBA" id="ARBA00045533"/>
    </source>
</evidence>
<dbReference type="SUPFAM" id="SSF51306">
    <property type="entry name" value="LexA/Signal peptidase"/>
    <property type="match status" value="1"/>
</dbReference>
<proteinExistence type="inferred from homology"/>
<dbReference type="InterPro" id="IPR001733">
    <property type="entry name" value="Peptidase_S26B"/>
</dbReference>
<dbReference type="CDD" id="cd06462">
    <property type="entry name" value="Peptidase_S24_S26"/>
    <property type="match status" value="1"/>
</dbReference>
<comment type="function">
    <text evidence="12">Catalytic component of the signal peptidase complex (SPC) which catalyzes the cleavage of N-terminal signal sequences from nascent proteins as they are translocated into the lumen of the endoplasmic reticulum. Specifically cleaves N-terminal signal peptides that contain a hydrophobic alpha-helix (h-region) shorter than 18-20 amino acids.</text>
</comment>
<evidence type="ECO:0000256" key="8">
    <source>
        <dbReference type="ARBA" id="ARBA00022824"/>
    </source>
</evidence>
<keyword evidence="7" id="KW-0812">Transmembrane</keyword>
<dbReference type="VEuPathDB" id="FungiDB:ASPVEDRAFT_123656"/>
<evidence type="ECO:0000256" key="5">
    <source>
        <dbReference type="ARBA" id="ARBA00019685"/>
    </source>
</evidence>
<dbReference type="GO" id="GO:0006465">
    <property type="term" value="P:signal peptide processing"/>
    <property type="evidence" value="ECO:0007669"/>
    <property type="project" value="InterPro"/>
</dbReference>